<evidence type="ECO:0000313" key="4">
    <source>
        <dbReference type="Proteomes" id="UP001165135"/>
    </source>
</evidence>
<dbReference type="EMBL" id="BSTJ01000012">
    <property type="protein sequence ID" value="GLY79592.1"/>
    <property type="molecule type" value="Genomic_DNA"/>
</dbReference>
<dbReference type="Gene3D" id="3.40.50.720">
    <property type="entry name" value="NAD(P)-binding Rossmann-like Domain"/>
    <property type="match status" value="1"/>
</dbReference>
<dbReference type="InterPro" id="IPR036291">
    <property type="entry name" value="NAD(P)-bd_dom_sf"/>
</dbReference>
<reference evidence="3" key="1">
    <citation type="submission" date="2023-03" db="EMBL/GenBank/DDBJ databases">
        <title>Actinoallomurus iriomotensis NBRC 103681.</title>
        <authorList>
            <person name="Ichikawa N."/>
            <person name="Sato H."/>
            <person name="Tonouchi N."/>
        </authorList>
    </citation>
    <scope>NUCLEOTIDE SEQUENCE</scope>
    <source>
        <strain evidence="3">NBRC 103681</strain>
    </source>
</reference>
<name>A0A9W6RT12_9ACTN</name>
<accession>A0A9W6RT12</accession>
<organism evidence="3 4">
    <name type="scientific">Actinoallomurus iriomotensis</name>
    <dbReference type="NCBI Taxonomy" id="478107"/>
    <lineage>
        <taxon>Bacteria</taxon>
        <taxon>Bacillati</taxon>
        <taxon>Actinomycetota</taxon>
        <taxon>Actinomycetes</taxon>
        <taxon>Streptosporangiales</taxon>
        <taxon>Thermomonosporaceae</taxon>
        <taxon>Actinoallomurus</taxon>
    </lineage>
</organism>
<comment type="caution">
    <text evidence="3">The sequence shown here is derived from an EMBL/GenBank/DDBJ whole genome shotgun (WGS) entry which is preliminary data.</text>
</comment>
<dbReference type="PANTHER" id="PTHR48107:SF7">
    <property type="entry name" value="RE15974P"/>
    <property type="match status" value="1"/>
</dbReference>
<keyword evidence="2" id="KW-0560">Oxidoreductase</keyword>
<dbReference type="InterPro" id="IPR002347">
    <property type="entry name" value="SDR_fam"/>
</dbReference>
<sequence>MGIVMTQDLSGKAAVVTGASRGIGRAIALGLAARGASVAVNYLKNDKLAAEVVAAIEADGGTAVALQADLSRPAEVTGLFSRAEQALGPLDIVFANAADAVIKPLVECTEEDFDRVFAANVKSVFFTLQEAARRVRDGGRIVATSTGGTRMFFTETSLYLGSKGAVEQFVRVLSRELGPRNVTVNAISPGFTDTDLLPERDREVAAGMSPFGRVGRPQDVADVAVFLAGDEARWITGQNIAAGGGVF</sequence>
<evidence type="ECO:0000313" key="3">
    <source>
        <dbReference type="EMBL" id="GLY79592.1"/>
    </source>
</evidence>
<dbReference type="PANTHER" id="PTHR48107">
    <property type="entry name" value="NADPH-DEPENDENT ALDEHYDE REDUCTASE-LIKE PROTEIN, CHLOROPLASTIC-RELATED"/>
    <property type="match status" value="1"/>
</dbReference>
<dbReference type="Proteomes" id="UP001165135">
    <property type="component" value="Unassembled WGS sequence"/>
</dbReference>
<dbReference type="AlphaFoldDB" id="A0A9W6RT12"/>
<protein>
    <submittedName>
        <fullName evidence="3">3-ketoacyl-ACP reductase</fullName>
    </submittedName>
</protein>
<dbReference type="FunFam" id="3.40.50.720:FF:000084">
    <property type="entry name" value="Short-chain dehydrogenase reductase"/>
    <property type="match status" value="1"/>
</dbReference>
<evidence type="ECO:0000256" key="2">
    <source>
        <dbReference type="ARBA" id="ARBA00023002"/>
    </source>
</evidence>
<dbReference type="SUPFAM" id="SSF51735">
    <property type="entry name" value="NAD(P)-binding Rossmann-fold domains"/>
    <property type="match status" value="1"/>
</dbReference>
<gene>
    <name evidence="3" type="ORF">Airi01_078590</name>
</gene>
<dbReference type="GO" id="GO:0016614">
    <property type="term" value="F:oxidoreductase activity, acting on CH-OH group of donors"/>
    <property type="evidence" value="ECO:0007669"/>
    <property type="project" value="UniProtKB-ARBA"/>
</dbReference>
<dbReference type="PRINTS" id="PR00081">
    <property type="entry name" value="GDHRDH"/>
</dbReference>
<evidence type="ECO:0000256" key="1">
    <source>
        <dbReference type="ARBA" id="ARBA00006484"/>
    </source>
</evidence>
<proteinExistence type="inferred from homology"/>
<comment type="similarity">
    <text evidence="1">Belongs to the short-chain dehydrogenases/reductases (SDR) family.</text>
</comment>
<dbReference type="Pfam" id="PF13561">
    <property type="entry name" value="adh_short_C2"/>
    <property type="match status" value="1"/>
</dbReference>